<dbReference type="InterPro" id="IPR039298">
    <property type="entry name" value="ACOT13"/>
</dbReference>
<dbReference type="VEuPathDB" id="FungiDB:CPAG_05546"/>
<dbReference type="InterPro" id="IPR006683">
    <property type="entry name" value="Thioestr_dom"/>
</dbReference>
<protein>
    <recommendedName>
        <fullName evidence="3">Thioesterase domain-containing protein</fullName>
    </recommendedName>
</protein>
<comment type="similarity">
    <text evidence="1">Belongs to the thioesterase PaaI family.</text>
</comment>
<reference evidence="5" key="2">
    <citation type="journal article" date="2009" name="Genome Res.">
        <title>Comparative genomic analyses of the human fungal pathogens Coccidioides and their relatives.</title>
        <authorList>
            <person name="Sharpton T.J."/>
            <person name="Stajich J.E."/>
            <person name="Rounsley S.D."/>
            <person name="Gardner M.J."/>
            <person name="Wortman J.R."/>
            <person name="Jordar V.S."/>
            <person name="Maiti R."/>
            <person name="Kodira C.D."/>
            <person name="Neafsey D.E."/>
            <person name="Zeng Q."/>
            <person name="Hung C.-Y."/>
            <person name="McMahan C."/>
            <person name="Muszewska A."/>
            <person name="Grynberg M."/>
            <person name="Mandel M.A."/>
            <person name="Kellner E.M."/>
            <person name="Barker B.M."/>
            <person name="Galgiani J.N."/>
            <person name="Orbach M.J."/>
            <person name="Kirkland T.N."/>
            <person name="Cole G.T."/>
            <person name="Henn M.R."/>
            <person name="Birren B.W."/>
            <person name="Taylor J.W."/>
        </authorList>
    </citation>
    <scope>NUCLEOTIDE SEQUENCE [LARGE SCALE GENOMIC DNA]</scope>
    <source>
        <strain evidence="5">RMSCC 3488</strain>
    </source>
</reference>
<name>A0A0J6FIK5_COCPO</name>
<dbReference type="PANTHER" id="PTHR21660:SF1">
    <property type="entry name" value="ACYL-COENZYME A THIOESTERASE 13"/>
    <property type="match status" value="1"/>
</dbReference>
<evidence type="ECO:0000256" key="2">
    <source>
        <dbReference type="ARBA" id="ARBA00022801"/>
    </source>
</evidence>
<reference evidence="4 5" key="1">
    <citation type="submission" date="2007-06" db="EMBL/GenBank/DDBJ databases">
        <title>The Genome Sequence of Coccidioides posadasii RMSCC_3488.</title>
        <authorList>
            <consortium name="Coccidioides Genome Resources Consortium"/>
            <consortium name="The Broad Institute Genome Sequencing Platform"/>
            <person name="Henn M.R."/>
            <person name="Sykes S."/>
            <person name="Young S."/>
            <person name="Jaffe D."/>
            <person name="Berlin A."/>
            <person name="Alvarez P."/>
            <person name="Butler J."/>
            <person name="Gnerre S."/>
            <person name="Grabherr M."/>
            <person name="Mauceli E."/>
            <person name="Brockman W."/>
            <person name="Kodira C."/>
            <person name="Alvarado L."/>
            <person name="Zeng Q."/>
            <person name="Crawford M."/>
            <person name="Antoine C."/>
            <person name="Devon K."/>
            <person name="Galgiani J."/>
            <person name="Orsborn K."/>
            <person name="Lewis M.L."/>
            <person name="Nusbaum C."/>
            <person name="Galagan J."/>
            <person name="Birren B."/>
        </authorList>
    </citation>
    <scope>NUCLEOTIDE SEQUENCE [LARGE SCALE GENOMIC DNA]</scope>
    <source>
        <strain evidence="4 5">RMSCC 3488</strain>
    </source>
</reference>
<feature type="domain" description="Thioesterase" evidence="3">
    <location>
        <begin position="65"/>
        <end position="143"/>
    </location>
</feature>
<evidence type="ECO:0000259" key="3">
    <source>
        <dbReference type="Pfam" id="PF03061"/>
    </source>
</evidence>
<organism evidence="4 5">
    <name type="scientific">Coccidioides posadasii RMSCC 3488</name>
    <dbReference type="NCBI Taxonomy" id="454284"/>
    <lineage>
        <taxon>Eukaryota</taxon>
        <taxon>Fungi</taxon>
        <taxon>Dikarya</taxon>
        <taxon>Ascomycota</taxon>
        <taxon>Pezizomycotina</taxon>
        <taxon>Eurotiomycetes</taxon>
        <taxon>Eurotiomycetidae</taxon>
        <taxon>Onygenales</taxon>
        <taxon>Onygenaceae</taxon>
        <taxon>Coccidioides</taxon>
    </lineage>
</organism>
<dbReference type="GO" id="GO:0047617">
    <property type="term" value="F:fatty acyl-CoA hydrolase activity"/>
    <property type="evidence" value="ECO:0007669"/>
    <property type="project" value="InterPro"/>
</dbReference>
<evidence type="ECO:0000256" key="1">
    <source>
        <dbReference type="ARBA" id="ARBA00008324"/>
    </source>
</evidence>
<dbReference type="SUPFAM" id="SSF54637">
    <property type="entry name" value="Thioesterase/thiol ester dehydrase-isomerase"/>
    <property type="match status" value="1"/>
</dbReference>
<dbReference type="NCBIfam" id="TIGR00369">
    <property type="entry name" value="unchar_dom_1"/>
    <property type="match status" value="1"/>
</dbReference>
<gene>
    <name evidence="4" type="ORF">CPAG_05546</name>
</gene>
<dbReference type="CDD" id="cd03443">
    <property type="entry name" value="PaaI_thioesterase"/>
    <property type="match status" value="1"/>
</dbReference>
<accession>A0A0J6FIK5</accession>
<dbReference type="AlphaFoldDB" id="A0A0J6FIK5"/>
<dbReference type="EMBL" id="DS268111">
    <property type="protein sequence ID" value="KMM69225.1"/>
    <property type="molecule type" value="Genomic_DNA"/>
</dbReference>
<dbReference type="PANTHER" id="PTHR21660">
    <property type="entry name" value="THIOESTERASE SUPERFAMILY MEMBER-RELATED"/>
    <property type="match status" value="1"/>
</dbReference>
<evidence type="ECO:0000313" key="4">
    <source>
        <dbReference type="EMBL" id="KMM69225.1"/>
    </source>
</evidence>
<dbReference type="InterPro" id="IPR029069">
    <property type="entry name" value="HotDog_dom_sf"/>
</dbReference>
<sequence length="161" mass="17958">MELTEELFVNRIKSMYERSLDEHENSFFDAQLQDKVRFHSASLAAPVRATFRSVVTLSMCNRLESLHGGCAATLIDVLTSVILLGLGKPGMFSYGGVTRSLDVKYLRPVPEGVEMEIICELVNMGKRLAMLRGEIRRVDNGDLCVVGMHDKANTDPVVQRL</sequence>
<dbReference type="Gene3D" id="3.10.129.10">
    <property type="entry name" value="Hotdog Thioesterase"/>
    <property type="match status" value="1"/>
</dbReference>
<dbReference type="InterPro" id="IPR003736">
    <property type="entry name" value="PAAI_dom"/>
</dbReference>
<dbReference type="Proteomes" id="UP000054567">
    <property type="component" value="Unassembled WGS sequence"/>
</dbReference>
<reference evidence="5" key="3">
    <citation type="journal article" date="2010" name="Genome Res.">
        <title>Population genomic sequencing of Coccidioides fungi reveals recent hybridization and transposon control.</title>
        <authorList>
            <person name="Neafsey D.E."/>
            <person name="Barker B.M."/>
            <person name="Sharpton T.J."/>
            <person name="Stajich J.E."/>
            <person name="Park D.J."/>
            <person name="Whiston E."/>
            <person name="Hung C.-Y."/>
            <person name="McMahan C."/>
            <person name="White J."/>
            <person name="Sykes S."/>
            <person name="Heiman D."/>
            <person name="Young S."/>
            <person name="Zeng Q."/>
            <person name="Abouelleil A."/>
            <person name="Aftuck L."/>
            <person name="Bessette D."/>
            <person name="Brown A."/>
            <person name="FitzGerald M."/>
            <person name="Lui A."/>
            <person name="Macdonald J.P."/>
            <person name="Priest M."/>
            <person name="Orbach M.J."/>
            <person name="Galgiani J.N."/>
            <person name="Kirkland T.N."/>
            <person name="Cole G.T."/>
            <person name="Birren B.W."/>
            <person name="Henn M.R."/>
            <person name="Taylor J.W."/>
            <person name="Rounsley S.D."/>
        </authorList>
    </citation>
    <scope>NUCLEOTIDE SEQUENCE [LARGE SCALE GENOMIC DNA]</scope>
    <source>
        <strain evidence="5">RMSCC 3488</strain>
    </source>
</reference>
<proteinExistence type="inferred from homology"/>
<dbReference type="Pfam" id="PF03061">
    <property type="entry name" value="4HBT"/>
    <property type="match status" value="1"/>
</dbReference>
<evidence type="ECO:0000313" key="5">
    <source>
        <dbReference type="Proteomes" id="UP000054567"/>
    </source>
</evidence>
<keyword evidence="2" id="KW-0378">Hydrolase</keyword>
<dbReference type="OrthoDB" id="2831072at2759"/>